<reference evidence="1 2" key="1">
    <citation type="submission" date="2024-05" db="EMBL/GenBank/DDBJ databases">
        <title>Genetic variation in Jamaican populations of the coffee berry borer (Hypothenemus hampei).</title>
        <authorList>
            <person name="Errbii M."/>
            <person name="Myrie A."/>
        </authorList>
    </citation>
    <scope>NUCLEOTIDE SEQUENCE [LARGE SCALE GENOMIC DNA]</scope>
    <source>
        <strain evidence="1">JA-Hopewell-2020-01-JO</strain>
        <tissue evidence="1">Whole body</tissue>
    </source>
</reference>
<evidence type="ECO:0000313" key="2">
    <source>
        <dbReference type="Proteomes" id="UP001566132"/>
    </source>
</evidence>
<organism evidence="1 2">
    <name type="scientific">Hypothenemus hampei</name>
    <name type="common">Coffee berry borer</name>
    <dbReference type="NCBI Taxonomy" id="57062"/>
    <lineage>
        <taxon>Eukaryota</taxon>
        <taxon>Metazoa</taxon>
        <taxon>Ecdysozoa</taxon>
        <taxon>Arthropoda</taxon>
        <taxon>Hexapoda</taxon>
        <taxon>Insecta</taxon>
        <taxon>Pterygota</taxon>
        <taxon>Neoptera</taxon>
        <taxon>Endopterygota</taxon>
        <taxon>Coleoptera</taxon>
        <taxon>Polyphaga</taxon>
        <taxon>Cucujiformia</taxon>
        <taxon>Curculionidae</taxon>
        <taxon>Scolytinae</taxon>
        <taxon>Hypothenemus</taxon>
    </lineage>
</organism>
<dbReference type="AlphaFoldDB" id="A0ABD1EF61"/>
<keyword evidence="2" id="KW-1185">Reference proteome</keyword>
<accession>A0ABD1EF61</accession>
<sequence length="165" mass="19097">MELTINEKKTKYMVWSDRDFVKERNLDVATKEDKILRYNELTSLYLCKTVIRPVVTFACEMWIPKKAKLMERESINKMLKVLNIENDTVEKHRREKKVSGGHGPIRSTRLFYNTNTKIKSPVQGINVAFTGNNRNVGNRVVAMVSSDEESVTLFAACDQENNKHE</sequence>
<name>A0ABD1EF61_HYPHA</name>
<dbReference type="EMBL" id="JBDJPC010000008">
    <property type="protein sequence ID" value="KAL1493275.1"/>
    <property type="molecule type" value="Genomic_DNA"/>
</dbReference>
<dbReference type="Proteomes" id="UP001566132">
    <property type="component" value="Unassembled WGS sequence"/>
</dbReference>
<comment type="caution">
    <text evidence="1">The sequence shown here is derived from an EMBL/GenBank/DDBJ whole genome shotgun (WGS) entry which is preliminary data.</text>
</comment>
<protein>
    <submittedName>
        <fullName evidence="1">Uncharacterized protein</fullName>
    </submittedName>
</protein>
<gene>
    <name evidence="1" type="ORF">ABEB36_011359</name>
</gene>
<evidence type="ECO:0000313" key="1">
    <source>
        <dbReference type="EMBL" id="KAL1493275.1"/>
    </source>
</evidence>
<proteinExistence type="predicted"/>